<dbReference type="Gene3D" id="2.170.130.10">
    <property type="entry name" value="TonB-dependent receptor, plug domain"/>
    <property type="match status" value="1"/>
</dbReference>
<dbReference type="InterPro" id="IPR039426">
    <property type="entry name" value="TonB-dep_rcpt-like"/>
</dbReference>
<dbReference type="Pfam" id="PF00593">
    <property type="entry name" value="TonB_dep_Rec_b-barrel"/>
    <property type="match status" value="1"/>
</dbReference>
<dbReference type="Proteomes" id="UP000192980">
    <property type="component" value="Unassembled WGS sequence"/>
</dbReference>
<evidence type="ECO:0000256" key="5">
    <source>
        <dbReference type="ARBA" id="ARBA00023077"/>
    </source>
</evidence>
<protein>
    <submittedName>
        <fullName evidence="13">TonB-linked outer membrane protein, SusC/RagA family</fullName>
    </submittedName>
</protein>
<evidence type="ECO:0000259" key="11">
    <source>
        <dbReference type="Pfam" id="PF00593"/>
    </source>
</evidence>
<dbReference type="InterPro" id="IPR008969">
    <property type="entry name" value="CarboxyPept-like_regulatory"/>
</dbReference>
<dbReference type="PROSITE" id="PS52016">
    <property type="entry name" value="TONB_DEPENDENT_REC_3"/>
    <property type="match status" value="1"/>
</dbReference>
<keyword evidence="5 9" id="KW-0798">TonB box</keyword>
<dbReference type="InterPro" id="IPR036942">
    <property type="entry name" value="Beta-barrel_TonB_sf"/>
</dbReference>
<dbReference type="Pfam" id="PF07715">
    <property type="entry name" value="Plug"/>
    <property type="match status" value="1"/>
</dbReference>
<dbReference type="NCBIfam" id="TIGR04057">
    <property type="entry name" value="SusC_RagA_signa"/>
    <property type="match status" value="1"/>
</dbReference>
<dbReference type="InterPro" id="IPR023997">
    <property type="entry name" value="TonB-dep_OMP_SusC/RagA_CS"/>
</dbReference>
<keyword evidence="3 8" id="KW-1134">Transmembrane beta strand</keyword>
<feature type="domain" description="TonB-dependent receptor plug" evidence="12">
    <location>
        <begin position="237"/>
        <end position="337"/>
    </location>
</feature>
<dbReference type="Gene3D" id="2.40.170.20">
    <property type="entry name" value="TonB-dependent receptor, beta-barrel domain"/>
    <property type="match status" value="1"/>
</dbReference>
<evidence type="ECO:0000256" key="3">
    <source>
        <dbReference type="ARBA" id="ARBA00022452"/>
    </source>
</evidence>
<dbReference type="InterPro" id="IPR037066">
    <property type="entry name" value="Plug_dom_sf"/>
</dbReference>
<dbReference type="InterPro" id="IPR000531">
    <property type="entry name" value="Beta-barrel_TonB"/>
</dbReference>
<evidence type="ECO:0000256" key="9">
    <source>
        <dbReference type="RuleBase" id="RU003357"/>
    </source>
</evidence>
<evidence type="ECO:0000256" key="1">
    <source>
        <dbReference type="ARBA" id="ARBA00004571"/>
    </source>
</evidence>
<keyword evidence="14" id="KW-1185">Reference proteome</keyword>
<keyword evidence="7 8" id="KW-0998">Cell outer membrane</keyword>
<evidence type="ECO:0000256" key="2">
    <source>
        <dbReference type="ARBA" id="ARBA00022448"/>
    </source>
</evidence>
<name>A0A1X7KSF5_9SPHI</name>
<dbReference type="Gene3D" id="3.30.1370.130">
    <property type="match status" value="1"/>
</dbReference>
<evidence type="ECO:0000256" key="6">
    <source>
        <dbReference type="ARBA" id="ARBA00023136"/>
    </source>
</evidence>
<evidence type="ECO:0000256" key="8">
    <source>
        <dbReference type="PROSITE-ProRule" id="PRU01360"/>
    </source>
</evidence>
<feature type="chain" id="PRO_5011965185" evidence="10">
    <location>
        <begin position="40"/>
        <end position="1103"/>
    </location>
</feature>
<comment type="similarity">
    <text evidence="8 9">Belongs to the TonB-dependent receptor family.</text>
</comment>
<dbReference type="InterPro" id="IPR023996">
    <property type="entry name" value="TonB-dep_OMP_SusC/RagA"/>
</dbReference>
<evidence type="ECO:0000313" key="13">
    <source>
        <dbReference type="EMBL" id="SMG44091.1"/>
    </source>
</evidence>
<dbReference type="EMBL" id="FXAU01000006">
    <property type="protein sequence ID" value="SMG44091.1"/>
    <property type="molecule type" value="Genomic_DNA"/>
</dbReference>
<dbReference type="Pfam" id="PF13715">
    <property type="entry name" value="CarbopepD_reg_2"/>
    <property type="match status" value="1"/>
</dbReference>
<evidence type="ECO:0000313" key="14">
    <source>
        <dbReference type="Proteomes" id="UP000192980"/>
    </source>
</evidence>
<comment type="subcellular location">
    <subcellularLocation>
        <location evidence="1 8">Cell outer membrane</location>
        <topology evidence="1 8">Multi-pass membrane protein</topology>
    </subcellularLocation>
</comment>
<dbReference type="AlphaFoldDB" id="A0A1X7KSF5"/>
<organism evidence="13 14">
    <name type="scientific">Sphingobacterium psychroaquaticum</name>
    <dbReference type="NCBI Taxonomy" id="561061"/>
    <lineage>
        <taxon>Bacteria</taxon>
        <taxon>Pseudomonadati</taxon>
        <taxon>Bacteroidota</taxon>
        <taxon>Sphingobacteriia</taxon>
        <taxon>Sphingobacteriales</taxon>
        <taxon>Sphingobacteriaceae</taxon>
        <taxon>Sphingobacterium</taxon>
    </lineage>
</organism>
<dbReference type="GO" id="GO:0009279">
    <property type="term" value="C:cell outer membrane"/>
    <property type="evidence" value="ECO:0007669"/>
    <property type="project" value="UniProtKB-SubCell"/>
</dbReference>
<keyword evidence="4 8" id="KW-0812">Transmembrane</keyword>
<feature type="signal peptide" evidence="10">
    <location>
        <begin position="1"/>
        <end position="39"/>
    </location>
</feature>
<evidence type="ECO:0000256" key="4">
    <source>
        <dbReference type="ARBA" id="ARBA00022692"/>
    </source>
</evidence>
<dbReference type="InterPro" id="IPR012910">
    <property type="entry name" value="Plug_dom"/>
</dbReference>
<accession>A0A1X7KSF5</accession>
<keyword evidence="2 8" id="KW-0813">Transport</keyword>
<dbReference type="SUPFAM" id="SSF49464">
    <property type="entry name" value="Carboxypeptidase regulatory domain-like"/>
    <property type="match status" value="1"/>
</dbReference>
<evidence type="ECO:0000256" key="10">
    <source>
        <dbReference type="SAM" id="SignalP"/>
    </source>
</evidence>
<gene>
    <name evidence="13" type="ORF">SAMN05660862_3160</name>
</gene>
<sequence>MYKFYFYYRATVRKTLNQCFVVMKILTFFLVATLVQAHAASYGQHVSLNFKNAPLADVLDDIQKQTGYELLYNSRVIGESKRTVSINVKKVHFIQALKTILADRRLDFEVNKNAVLIREINSVSKNQHQPSGSSSTAKREQQRTITGKVVDANNNPISGVTVLVKGTTVGTSTDNEGSFSLNVPQNGSTLVFSVVGHKEQEVLIGDQRVLNVVLESNIDNLDEVVVVGYSSQKMRYLSSSISNISAEKLKDVTANDLSTMLQGKAPGVVVSTASGDPSSEPRVLIRGAGTISASTAPLVVVDGNIGGSYNPADIESVSILKDVAATGLYGSRAANGVIIVNTKMGRPGKTKVEFNNSFGFANPTTGNFRMMNSQELYDFQKTFYNRDPSVVDNNTNWWDLAFGTGYVNNHNLSVSGGSEKVQYYTSGVFYREEGTLKGTGHTGYNFRNNLIANITDRLKASVFINGKVNKNTVENSNTMYDAYINLPFDPAFDANGEPIDARFHPNWLGREKENFLHSLLYNYNRNNNWQVSGDLNLDYKLSSKVLLSSYNRTQLQNGKSARYFDRRTKQGGANIGELYNDANNSSRFLTSNRIRYAEDFGRNSLVLLGVAEVETTISESSEVSGKGLPAGRDVMSVATDILQSPKGAREQVGFRKYLAQADYSFDNRYFLIGSFVNEFSSKFGRNNSTANFYQLGASWILTNEAFLKESQALSFAKLRASYGTVGNADGISNFASLGLYSITQEASYTGLPGAAPYQKGNPNLSWEKIKSANIGADVTLWNKVAISVDVYEKKASELLYRKPLAATTGYSYVWVNAGSVRNRGIEFNITSQNITKENFSWETGFNMAFNRNKVLELSDGSAVFNAGARQPITVGYDMDAFSFPIWVGVDPANGDPLWEKVTVDAEGNKTITTTNKYSEAASSTSRRFTGTSAAPKFTGGLSNTLKYKNFSLSAFFNFVYGNEVYNETRVSFDNDGLYEAFNSMVLKEGWTRWEKAGDNATHPKPIVGGNKESNQSSSRYLEDGSYIRLRNLRLGYNLPQHLLTRMGIARVHLFVSADNLWTATKFSGPDPEVSLSQVDQVSGVSNFKYPISKKILFGLNLTL</sequence>
<proteinExistence type="inferred from homology"/>
<dbReference type="Gene3D" id="2.60.40.1120">
    <property type="entry name" value="Carboxypeptidase-like, regulatory domain"/>
    <property type="match status" value="1"/>
</dbReference>
<evidence type="ECO:0000256" key="7">
    <source>
        <dbReference type="ARBA" id="ARBA00023237"/>
    </source>
</evidence>
<feature type="domain" description="TonB-dependent receptor-like beta-barrel" evidence="11">
    <location>
        <begin position="484"/>
        <end position="1060"/>
    </location>
</feature>
<dbReference type="NCBIfam" id="TIGR04056">
    <property type="entry name" value="OMP_RagA_SusC"/>
    <property type="match status" value="1"/>
</dbReference>
<keyword evidence="10" id="KW-0732">Signal</keyword>
<dbReference type="SUPFAM" id="SSF56935">
    <property type="entry name" value="Porins"/>
    <property type="match status" value="1"/>
</dbReference>
<keyword evidence="6 8" id="KW-0472">Membrane</keyword>
<evidence type="ECO:0000259" key="12">
    <source>
        <dbReference type="Pfam" id="PF07715"/>
    </source>
</evidence>
<reference evidence="13 14" key="1">
    <citation type="submission" date="2017-04" db="EMBL/GenBank/DDBJ databases">
        <authorList>
            <person name="Afonso C.L."/>
            <person name="Miller P.J."/>
            <person name="Scott M.A."/>
            <person name="Spackman E."/>
            <person name="Goraichik I."/>
            <person name="Dimitrov K.M."/>
            <person name="Suarez D.L."/>
            <person name="Swayne D.E."/>
        </authorList>
    </citation>
    <scope>NUCLEOTIDE SEQUENCE [LARGE SCALE GENOMIC DNA]</scope>
    <source>
        <strain evidence="13 14">DSM 22418</strain>
    </source>
</reference>
<dbReference type="STRING" id="561061.SAMN05660862_3160"/>